<reference evidence="2 3" key="1">
    <citation type="submission" date="2019-03" db="EMBL/GenBank/DDBJ databases">
        <title>Genomic Encyclopedia of Archaeal and Bacterial Type Strains, Phase II (KMG-II): from individual species to whole genera.</title>
        <authorList>
            <person name="Goeker M."/>
        </authorList>
    </citation>
    <scope>NUCLEOTIDE SEQUENCE [LARGE SCALE GENOMIC DNA]</scope>
    <source>
        <strain evidence="2 3">DSM 24782</strain>
    </source>
</reference>
<dbReference type="PANTHER" id="PTHR43245:SF55">
    <property type="entry name" value="NAD(P)-BINDING DOMAIN-CONTAINING PROTEIN"/>
    <property type="match status" value="1"/>
</dbReference>
<proteinExistence type="predicted"/>
<dbReference type="EMBL" id="SOAM01000002">
    <property type="protein sequence ID" value="TDS76970.1"/>
    <property type="molecule type" value="Genomic_DNA"/>
</dbReference>
<keyword evidence="3" id="KW-1185">Reference proteome</keyword>
<dbReference type="Proteomes" id="UP000295344">
    <property type="component" value="Unassembled WGS sequence"/>
</dbReference>
<feature type="domain" description="NAD-dependent epimerase/dehydratase" evidence="1">
    <location>
        <begin position="3"/>
        <end position="182"/>
    </location>
</feature>
<dbReference type="InterPro" id="IPR050177">
    <property type="entry name" value="Lipid_A_modif_metabolic_enz"/>
</dbReference>
<dbReference type="PANTHER" id="PTHR43245">
    <property type="entry name" value="BIFUNCTIONAL POLYMYXIN RESISTANCE PROTEIN ARNA"/>
    <property type="match status" value="1"/>
</dbReference>
<evidence type="ECO:0000259" key="1">
    <source>
        <dbReference type="Pfam" id="PF01370"/>
    </source>
</evidence>
<evidence type="ECO:0000313" key="2">
    <source>
        <dbReference type="EMBL" id="TDS76970.1"/>
    </source>
</evidence>
<gene>
    <name evidence="2" type="ORF">CLV52_1909</name>
</gene>
<dbReference type="InterPro" id="IPR001509">
    <property type="entry name" value="Epimerase_deHydtase"/>
</dbReference>
<dbReference type="OrthoDB" id="9795501at2"/>
<dbReference type="Gene3D" id="3.40.50.720">
    <property type="entry name" value="NAD(P)-binding Rossmann-like Domain"/>
    <property type="match status" value="1"/>
</dbReference>
<sequence>MRIIVTGGSGKLGAVVVESLRAADHTVVVFDKAARRGEGVPVDLTDAGEVLDAVAGVEDLHEGVDAIVHLAAIPAPGIRPDVATFENNVLGTHHVFQAARRAGVRRIVTASSETLLGLPMTVPPEYFPVDEEVTLPNSTYSMGKLLEEQMALTFCRWDPALSITAMRFSNVMVEEDYAGFEAWQDDPAVRRWNAWGYIDARDAADAIRLALEVRGPGFERYIIANADTVMRTPSAELAAAEFPGVPFRRPVEGTGTLLSIDKARRELGWSPSRSWRDAQG</sequence>
<protein>
    <submittedName>
        <fullName evidence="2">UDP-glucose 4-epimerase</fullName>
    </submittedName>
</protein>
<evidence type="ECO:0000313" key="3">
    <source>
        <dbReference type="Proteomes" id="UP000295344"/>
    </source>
</evidence>
<dbReference type="RefSeq" id="WP_133766103.1">
    <property type="nucleotide sequence ID" value="NZ_BAAARP010000002.1"/>
</dbReference>
<dbReference type="AlphaFoldDB" id="A0A4R7FKS2"/>
<name>A0A4R7FKS2_9MICO</name>
<organism evidence="2 3">
    <name type="scientific">Amnibacterium kyonggiense</name>
    <dbReference type="NCBI Taxonomy" id="595671"/>
    <lineage>
        <taxon>Bacteria</taxon>
        <taxon>Bacillati</taxon>
        <taxon>Actinomycetota</taxon>
        <taxon>Actinomycetes</taxon>
        <taxon>Micrococcales</taxon>
        <taxon>Microbacteriaceae</taxon>
        <taxon>Amnibacterium</taxon>
    </lineage>
</organism>
<dbReference type="SUPFAM" id="SSF51735">
    <property type="entry name" value="NAD(P)-binding Rossmann-fold domains"/>
    <property type="match status" value="1"/>
</dbReference>
<dbReference type="Pfam" id="PF01370">
    <property type="entry name" value="Epimerase"/>
    <property type="match status" value="1"/>
</dbReference>
<dbReference type="InterPro" id="IPR036291">
    <property type="entry name" value="NAD(P)-bd_dom_sf"/>
</dbReference>
<accession>A0A4R7FKS2</accession>
<comment type="caution">
    <text evidence="2">The sequence shown here is derived from an EMBL/GenBank/DDBJ whole genome shotgun (WGS) entry which is preliminary data.</text>
</comment>